<organism evidence="2 3">
    <name type="scientific">Oceanisphaera sediminis</name>
    <dbReference type="NCBI Taxonomy" id="981381"/>
    <lineage>
        <taxon>Bacteria</taxon>
        <taxon>Pseudomonadati</taxon>
        <taxon>Pseudomonadota</taxon>
        <taxon>Gammaproteobacteria</taxon>
        <taxon>Aeromonadales</taxon>
        <taxon>Aeromonadaceae</taxon>
        <taxon>Oceanisphaera</taxon>
    </lineage>
</organism>
<proteinExistence type="predicted"/>
<keyword evidence="3" id="KW-1185">Reference proteome</keyword>
<comment type="caution">
    <text evidence="2">The sequence shown here is derived from an EMBL/GenBank/DDBJ whole genome shotgun (WGS) entry which is preliminary data.</text>
</comment>
<protein>
    <submittedName>
        <fullName evidence="2">Uncharacterized protein</fullName>
    </submittedName>
</protein>
<gene>
    <name evidence="2" type="ORF">GCM10022421_06370</name>
</gene>
<evidence type="ECO:0000256" key="1">
    <source>
        <dbReference type="SAM" id="MobiDB-lite"/>
    </source>
</evidence>
<dbReference type="Proteomes" id="UP001501479">
    <property type="component" value="Unassembled WGS sequence"/>
</dbReference>
<sequence length="62" mass="6815">MPVPSMDPCLRRGDAILVIPAKAGIQGRLHFARTQACTADPMDPRLREGDDRNGLRVTQELS</sequence>
<evidence type="ECO:0000313" key="2">
    <source>
        <dbReference type="EMBL" id="GAA3702472.1"/>
    </source>
</evidence>
<accession>A0ABP7DBT0</accession>
<dbReference type="EMBL" id="BAABDS010000008">
    <property type="protein sequence ID" value="GAA3702472.1"/>
    <property type="molecule type" value="Genomic_DNA"/>
</dbReference>
<name>A0ABP7DBT0_9GAMM</name>
<reference evidence="3" key="1">
    <citation type="journal article" date="2019" name="Int. J. Syst. Evol. Microbiol.">
        <title>The Global Catalogue of Microorganisms (GCM) 10K type strain sequencing project: providing services to taxonomists for standard genome sequencing and annotation.</title>
        <authorList>
            <consortium name="The Broad Institute Genomics Platform"/>
            <consortium name="The Broad Institute Genome Sequencing Center for Infectious Disease"/>
            <person name="Wu L."/>
            <person name="Ma J."/>
        </authorList>
    </citation>
    <scope>NUCLEOTIDE SEQUENCE [LARGE SCALE GENOMIC DNA]</scope>
    <source>
        <strain evidence="3">JCM 17329</strain>
    </source>
</reference>
<feature type="region of interest" description="Disordered" evidence="1">
    <location>
        <begin position="40"/>
        <end position="62"/>
    </location>
</feature>
<evidence type="ECO:0000313" key="3">
    <source>
        <dbReference type="Proteomes" id="UP001501479"/>
    </source>
</evidence>
<feature type="compositionally biased region" description="Basic and acidic residues" evidence="1">
    <location>
        <begin position="42"/>
        <end position="54"/>
    </location>
</feature>